<dbReference type="Pfam" id="PF00078">
    <property type="entry name" value="RVT_1"/>
    <property type="match status" value="1"/>
</dbReference>
<feature type="domain" description="Reverse transcriptase" evidence="1">
    <location>
        <begin position="1"/>
        <end position="115"/>
    </location>
</feature>
<reference evidence="2" key="1">
    <citation type="journal article" date="2022" name="Front. Genet.">
        <title>Chromosome-Scale Assembly of the Dendrobium nobile Genome Provides Insights Into the Molecular Mechanism of the Biosynthesis of the Medicinal Active Ingredient of Dendrobium.</title>
        <authorList>
            <person name="Xu Q."/>
            <person name="Niu S.-C."/>
            <person name="Li K.-L."/>
            <person name="Zheng P.-J."/>
            <person name="Zhang X.-J."/>
            <person name="Jia Y."/>
            <person name="Liu Y."/>
            <person name="Niu Y.-X."/>
            <person name="Yu L.-H."/>
            <person name="Chen D.-F."/>
            <person name="Zhang G.-Q."/>
        </authorList>
    </citation>
    <scope>NUCLEOTIDE SEQUENCE</scope>
    <source>
        <tissue evidence="2">Leaf</tissue>
    </source>
</reference>
<dbReference type="PANTHER" id="PTHR33116:SF86">
    <property type="entry name" value="REVERSE TRANSCRIPTASE DOMAIN-CONTAINING PROTEIN"/>
    <property type="match status" value="1"/>
</dbReference>
<keyword evidence="3" id="KW-1185">Reference proteome</keyword>
<dbReference type="InterPro" id="IPR000477">
    <property type="entry name" value="RT_dom"/>
</dbReference>
<evidence type="ECO:0000259" key="1">
    <source>
        <dbReference type="PROSITE" id="PS50878"/>
    </source>
</evidence>
<dbReference type="SUPFAM" id="SSF56672">
    <property type="entry name" value="DNA/RNA polymerases"/>
    <property type="match status" value="1"/>
</dbReference>
<dbReference type="EMBL" id="JAGYWB010000004">
    <property type="protein sequence ID" value="KAI0524517.1"/>
    <property type="molecule type" value="Genomic_DNA"/>
</dbReference>
<evidence type="ECO:0000313" key="3">
    <source>
        <dbReference type="Proteomes" id="UP000829196"/>
    </source>
</evidence>
<comment type="caution">
    <text evidence="2">The sequence shown here is derived from an EMBL/GenBank/DDBJ whole genome shotgun (WGS) entry which is preliminary data.</text>
</comment>
<gene>
    <name evidence="2" type="ORF">KFK09_003890</name>
</gene>
<evidence type="ECO:0000313" key="2">
    <source>
        <dbReference type="EMBL" id="KAI0524517.1"/>
    </source>
</evidence>
<dbReference type="OrthoDB" id="674451at2759"/>
<proteinExistence type="predicted"/>
<organism evidence="2 3">
    <name type="scientific">Dendrobium nobile</name>
    <name type="common">Orchid</name>
    <dbReference type="NCBI Taxonomy" id="94219"/>
    <lineage>
        <taxon>Eukaryota</taxon>
        <taxon>Viridiplantae</taxon>
        <taxon>Streptophyta</taxon>
        <taxon>Embryophyta</taxon>
        <taxon>Tracheophyta</taxon>
        <taxon>Spermatophyta</taxon>
        <taxon>Magnoliopsida</taxon>
        <taxon>Liliopsida</taxon>
        <taxon>Asparagales</taxon>
        <taxon>Orchidaceae</taxon>
        <taxon>Epidendroideae</taxon>
        <taxon>Malaxideae</taxon>
        <taxon>Dendrobiinae</taxon>
        <taxon>Dendrobium</taxon>
    </lineage>
</organism>
<sequence>MPLVPISFHSCAQVLYNAFMDKGDSIGIWLIPSDPKISHLCYADDVIIFSETNRKDFKVIKYILEEFCEWTGLSININKSSMVFDKAVSTRKKNAMACIMGFKTSKDLNYLGVKLSSRRLLTEDYQFIINKALKMPNSWGGRMLSLAGKIIPTKTNLLSFSIFHCTNSLVPKSALEEIYKICRSFIWNKPNGKQGIHYVSWNTLCLPSKWGGRGLHSSASKVGPLKDKLAWRYLNNSDSMLYKVLYPKYGNLLDHVNTRRKGSPAWKILMDEGKALMPLLRWKVSNGEDIDVFNDTWILDKSIKKWPTFVSPLENNKCLLSNFIYNGRWNEEALNEIMGEDLVNLILQVGINNRMEKHSLELLF</sequence>
<dbReference type="PANTHER" id="PTHR33116">
    <property type="entry name" value="REVERSE TRANSCRIPTASE ZINC-BINDING DOMAIN-CONTAINING PROTEIN-RELATED-RELATED"/>
    <property type="match status" value="1"/>
</dbReference>
<name>A0A8T3C495_DENNO</name>
<dbReference type="InterPro" id="IPR043502">
    <property type="entry name" value="DNA/RNA_pol_sf"/>
</dbReference>
<dbReference type="AlphaFoldDB" id="A0A8T3C495"/>
<accession>A0A8T3C495</accession>
<protein>
    <recommendedName>
        <fullName evidence="1">Reverse transcriptase domain-containing protein</fullName>
    </recommendedName>
</protein>
<dbReference type="Proteomes" id="UP000829196">
    <property type="component" value="Unassembled WGS sequence"/>
</dbReference>
<dbReference type="PROSITE" id="PS50878">
    <property type="entry name" value="RT_POL"/>
    <property type="match status" value="1"/>
</dbReference>